<dbReference type="InterPro" id="IPR043133">
    <property type="entry name" value="GTP-CH-I_C/QueF"/>
</dbReference>
<evidence type="ECO:0000259" key="1">
    <source>
        <dbReference type="SMART" id="SM00905"/>
    </source>
</evidence>
<dbReference type="AlphaFoldDB" id="A0A4P8EJG9"/>
<dbReference type="Proteomes" id="UP000298631">
    <property type="component" value="Plasmid unnamed1"/>
</dbReference>
<dbReference type="Pfam" id="PF02152">
    <property type="entry name" value="FolB"/>
    <property type="match status" value="1"/>
</dbReference>
<sequence>MTVDTSTAFAHPEQRAAAMAGADPLDRISVRDYVVEVEIGAFAQERGLLQKVRFNIVVEVAPVPQPLDDDVDLILSYDRLTEAVTHELQAERINLLETLAERVALRILAEPQALRAFVRIEKVDRGPYDLGVEIVRSKAADVPQASAAPRHVVGYLAAPDRLADVIAAAAGAPLILVVADEGYARPSSPDAQAQRRIDLLAMEQAAWAVAGQDARCFVVATRTELDWALRNEQISLWAPARMVADAVPPPQGDALALAVWLSEQMQAVELLVAGAAVPLATVPVRALD</sequence>
<dbReference type="RefSeq" id="WP_137194800.1">
    <property type="nucleotide sequence ID" value="NZ_CP039965.1"/>
</dbReference>
<dbReference type="KEGG" id="pseb:EOK75_14450"/>
<organism evidence="2 3">
    <name type="scientific">Pseudorhodobacter turbinis</name>
    <dbReference type="NCBI Taxonomy" id="2500533"/>
    <lineage>
        <taxon>Bacteria</taxon>
        <taxon>Pseudomonadati</taxon>
        <taxon>Pseudomonadota</taxon>
        <taxon>Alphaproteobacteria</taxon>
        <taxon>Rhodobacterales</taxon>
        <taxon>Paracoccaceae</taxon>
        <taxon>Pseudorhodobacter</taxon>
    </lineage>
</organism>
<dbReference type="GO" id="GO:0004150">
    <property type="term" value="F:dihydroneopterin aldolase activity"/>
    <property type="evidence" value="ECO:0007669"/>
    <property type="project" value="InterPro"/>
</dbReference>
<reference evidence="2 3" key="1">
    <citation type="submission" date="2019-05" db="EMBL/GenBank/DDBJ databases">
        <title>Pseudorhodobacter turbinis sp. nov., isolated from the gut of the Korean turban shell.</title>
        <authorList>
            <person name="Jeong Y.-S."/>
            <person name="Kang W.-R."/>
            <person name="Bae J.-W."/>
        </authorList>
    </citation>
    <scope>NUCLEOTIDE SEQUENCE [LARGE SCALE GENOMIC DNA]</scope>
    <source>
        <strain evidence="2 3">S12M18</strain>
        <plasmid evidence="2 3">unnamed1</plasmid>
    </source>
</reference>
<keyword evidence="2" id="KW-0614">Plasmid</keyword>
<dbReference type="EMBL" id="CP039965">
    <property type="protein sequence ID" value="QCO56992.1"/>
    <property type="molecule type" value="Genomic_DNA"/>
</dbReference>
<dbReference type="Gene3D" id="3.30.1130.10">
    <property type="match status" value="1"/>
</dbReference>
<geneLocation type="plasmid" evidence="2 3">
    <name>unnamed1</name>
</geneLocation>
<evidence type="ECO:0000313" key="3">
    <source>
        <dbReference type="Proteomes" id="UP000298631"/>
    </source>
</evidence>
<accession>A0A4P8EJG9</accession>
<keyword evidence="3" id="KW-1185">Reference proteome</keyword>
<gene>
    <name evidence="2" type="ORF">EOK75_14450</name>
</gene>
<dbReference type="SUPFAM" id="SSF55620">
    <property type="entry name" value="Tetrahydrobiopterin biosynthesis enzymes-like"/>
    <property type="match status" value="1"/>
</dbReference>
<proteinExistence type="predicted"/>
<protein>
    <submittedName>
        <fullName evidence="2">Diguanylate cyclase</fullName>
    </submittedName>
</protein>
<dbReference type="OrthoDB" id="7678026at2"/>
<name>A0A4P8EJG9_9RHOB</name>
<feature type="domain" description="Dihydroneopterin aldolase/epimerase" evidence="1">
    <location>
        <begin position="28"/>
        <end position="136"/>
    </location>
</feature>
<dbReference type="GO" id="GO:0006760">
    <property type="term" value="P:folic acid-containing compound metabolic process"/>
    <property type="evidence" value="ECO:0007669"/>
    <property type="project" value="InterPro"/>
</dbReference>
<evidence type="ECO:0000313" key="2">
    <source>
        <dbReference type="EMBL" id="QCO56992.1"/>
    </source>
</evidence>
<dbReference type="InterPro" id="IPR006157">
    <property type="entry name" value="FolB_dom"/>
</dbReference>
<dbReference type="SMART" id="SM00905">
    <property type="entry name" value="FolB"/>
    <property type="match status" value="1"/>
</dbReference>